<dbReference type="SMART" id="SM00065">
    <property type="entry name" value="GAF"/>
    <property type="match status" value="2"/>
</dbReference>
<accession>A0A0W8G597</accession>
<feature type="domain" description="GAF" evidence="1">
    <location>
        <begin position="4"/>
        <end position="147"/>
    </location>
</feature>
<dbReference type="SUPFAM" id="SSF55781">
    <property type="entry name" value="GAF domain-like"/>
    <property type="match status" value="2"/>
</dbReference>
<protein>
    <recommendedName>
        <fullName evidence="1">GAF domain-containing protein</fullName>
    </recommendedName>
</protein>
<proteinExistence type="predicted"/>
<dbReference type="Gene3D" id="3.30.450.40">
    <property type="match status" value="2"/>
</dbReference>
<evidence type="ECO:0000313" key="2">
    <source>
        <dbReference type="EMBL" id="KUG28142.1"/>
    </source>
</evidence>
<feature type="domain" description="GAF" evidence="1">
    <location>
        <begin position="168"/>
        <end position="319"/>
    </location>
</feature>
<comment type="caution">
    <text evidence="2">The sequence shown here is derived from an EMBL/GenBank/DDBJ whole genome shotgun (WGS) entry which is preliminary data.</text>
</comment>
<dbReference type="AlphaFoldDB" id="A0A0W8G597"/>
<sequence length="323" mass="35497">MVDTTFYHKLMALALNVFDAYSAVLFLPDPDSEDCRVAAHYSLGDDVLADVVISPGMGLAGWIIRNQKPLLVGNFDQKRGFLGYYDQKDEARIRAFMGCPVPQCGGAVCLDSRKTFTFGEKDQKILGQFAEIAAGHVLAERQRADDARDARYYRALTTISGLRRSHPTWPAFQTALLATLSEATGFSACFLAVRDESGQGYYLEGPSRGVFEHPLDAPKKFTMGQGLIGWVFKNNSPAFLGDGETAAAPVPLFGKDVPATEFRSVICLPLAFARRTRAVLVLADERPLGFGRDAKEFARMASEYLVLFLENLHLKSRLSHGAS</sequence>
<gene>
    <name evidence="2" type="ORF">ASZ90_001987</name>
</gene>
<dbReference type="EMBL" id="LNQE01000256">
    <property type="protein sequence ID" value="KUG28142.1"/>
    <property type="molecule type" value="Genomic_DNA"/>
</dbReference>
<dbReference type="InterPro" id="IPR029016">
    <property type="entry name" value="GAF-like_dom_sf"/>
</dbReference>
<evidence type="ECO:0000259" key="1">
    <source>
        <dbReference type="SMART" id="SM00065"/>
    </source>
</evidence>
<dbReference type="InterPro" id="IPR003018">
    <property type="entry name" value="GAF"/>
</dbReference>
<dbReference type="Pfam" id="PF13185">
    <property type="entry name" value="GAF_2"/>
    <property type="match status" value="2"/>
</dbReference>
<reference evidence="2" key="1">
    <citation type="journal article" date="2015" name="Proc. Natl. Acad. Sci. U.S.A.">
        <title>Networks of energetic and metabolic interactions define dynamics in microbial communities.</title>
        <authorList>
            <person name="Embree M."/>
            <person name="Liu J.K."/>
            <person name="Al-Bassam M.M."/>
            <person name="Zengler K."/>
        </authorList>
    </citation>
    <scope>NUCLEOTIDE SEQUENCE</scope>
</reference>
<name>A0A0W8G597_9ZZZZ</name>
<organism evidence="2">
    <name type="scientific">hydrocarbon metagenome</name>
    <dbReference type="NCBI Taxonomy" id="938273"/>
    <lineage>
        <taxon>unclassified sequences</taxon>
        <taxon>metagenomes</taxon>
        <taxon>ecological metagenomes</taxon>
    </lineage>
</organism>